<dbReference type="PANTHER" id="PTHR12993:SF11">
    <property type="entry name" value="N-ACETYLGLUCOSAMINYL-PHOSPHATIDYLINOSITOL DE-N-ACETYLASE"/>
    <property type="match status" value="1"/>
</dbReference>
<evidence type="ECO:0008006" key="3">
    <source>
        <dbReference type="Google" id="ProtNLM"/>
    </source>
</evidence>
<dbReference type="Proteomes" id="UP000034050">
    <property type="component" value="Unassembled WGS sequence"/>
</dbReference>
<protein>
    <recommendedName>
        <fullName evidence="3">N-acetylglucosaminylphosphatidylinositol deacetylase</fullName>
    </recommendedName>
</protein>
<accession>A0A0G1CLZ8</accession>
<reference evidence="1 2" key="1">
    <citation type="journal article" date="2015" name="Nature">
        <title>rRNA introns, odd ribosomes, and small enigmatic genomes across a large radiation of phyla.</title>
        <authorList>
            <person name="Brown C.T."/>
            <person name="Hug L.A."/>
            <person name="Thomas B.C."/>
            <person name="Sharon I."/>
            <person name="Castelle C.J."/>
            <person name="Singh A."/>
            <person name="Wilkins M.J."/>
            <person name="Williams K.H."/>
            <person name="Banfield J.F."/>
        </authorList>
    </citation>
    <scope>NUCLEOTIDE SEQUENCE [LARGE SCALE GENOMIC DNA]</scope>
</reference>
<dbReference type="InterPro" id="IPR024078">
    <property type="entry name" value="LmbE-like_dom_sf"/>
</dbReference>
<sequence length="228" mass="26035">MQKKILVVVAHPDDESFGLGGTLAKYAKEGVEIHVLCATRGENGQKGSKLGQKREQELLTASKTLGVARVEFMDFVDGTLSNNMYHEMAAKVEAKIKSFAPQVVLTFDRLGISGHIDHIVVSLATTFVCQKYKRKLKLFYLCELKKFTDLIPGYFIYFPPGHLDTDIDVTIDISQVWQIKKQAMYVHKTQIGDVRRLLLVKRLFPKREYFIEVFKKDKQKLRSDFFGA</sequence>
<organism evidence="1 2">
    <name type="scientific">Candidatus Gottesmanbacteria bacterium GW2011_GWB1_43_11</name>
    <dbReference type="NCBI Taxonomy" id="1618446"/>
    <lineage>
        <taxon>Bacteria</taxon>
        <taxon>Candidatus Gottesmaniibacteriota</taxon>
    </lineage>
</organism>
<dbReference type="Pfam" id="PF02585">
    <property type="entry name" value="PIG-L"/>
    <property type="match status" value="1"/>
</dbReference>
<dbReference type="STRING" id="1618446.UV61_C0009G0061"/>
<dbReference type="InterPro" id="IPR003737">
    <property type="entry name" value="GlcNAc_PI_deacetylase-related"/>
</dbReference>
<dbReference type="GO" id="GO:0016811">
    <property type="term" value="F:hydrolase activity, acting on carbon-nitrogen (but not peptide) bonds, in linear amides"/>
    <property type="evidence" value="ECO:0007669"/>
    <property type="project" value="TreeGrafter"/>
</dbReference>
<dbReference type="EMBL" id="LCFD01000009">
    <property type="protein sequence ID" value="KKS86534.1"/>
    <property type="molecule type" value="Genomic_DNA"/>
</dbReference>
<dbReference type="PANTHER" id="PTHR12993">
    <property type="entry name" value="N-ACETYLGLUCOSAMINYL-PHOSPHATIDYLINOSITOL DE-N-ACETYLASE-RELATED"/>
    <property type="match status" value="1"/>
</dbReference>
<proteinExistence type="predicted"/>
<dbReference type="AlphaFoldDB" id="A0A0G1CLZ8"/>
<gene>
    <name evidence="1" type="ORF">UV61_C0009G0061</name>
</gene>
<comment type="caution">
    <text evidence="1">The sequence shown here is derived from an EMBL/GenBank/DDBJ whole genome shotgun (WGS) entry which is preliminary data.</text>
</comment>
<evidence type="ECO:0000313" key="2">
    <source>
        <dbReference type="Proteomes" id="UP000034050"/>
    </source>
</evidence>
<evidence type="ECO:0000313" key="1">
    <source>
        <dbReference type="EMBL" id="KKS86534.1"/>
    </source>
</evidence>
<name>A0A0G1CLZ8_9BACT</name>
<dbReference type="SUPFAM" id="SSF102588">
    <property type="entry name" value="LmbE-like"/>
    <property type="match status" value="1"/>
</dbReference>
<dbReference type="PATRIC" id="fig|1618446.3.peg.1110"/>
<dbReference type="Gene3D" id="3.40.50.10320">
    <property type="entry name" value="LmbE-like"/>
    <property type="match status" value="1"/>
</dbReference>